<keyword evidence="11" id="KW-0804">Transcription</keyword>
<dbReference type="PROSITE" id="PS50271">
    <property type="entry name" value="ZF_UBP"/>
    <property type="match status" value="1"/>
</dbReference>
<dbReference type="Pfam" id="PF00443">
    <property type="entry name" value="UCH"/>
    <property type="match status" value="1"/>
</dbReference>
<reference evidence="18" key="1">
    <citation type="submission" date="2009-03" db="EMBL/GenBank/DDBJ databases">
        <title>Caligus rogercresseyi ESTs and full-length cDNAs.</title>
        <authorList>
            <person name="Yasuike M."/>
            <person name="von Schalburg K."/>
            <person name="Cooper G."/>
            <person name="Leong J."/>
            <person name="Jones S.R.M."/>
            <person name="Koop B.F."/>
        </authorList>
    </citation>
    <scope>NUCLEOTIDE SEQUENCE</scope>
    <source>
        <tissue evidence="18">Whole tissue</tissue>
    </source>
</reference>
<dbReference type="PANTHER" id="PTHR21646:SF33">
    <property type="entry name" value="UBIQUITIN CARBOXYL-TERMINAL HYDROLASE 22"/>
    <property type="match status" value="1"/>
</dbReference>
<evidence type="ECO:0000256" key="9">
    <source>
        <dbReference type="ARBA" id="ARBA00022833"/>
    </source>
</evidence>
<dbReference type="PROSITE" id="PS00973">
    <property type="entry name" value="USP_2"/>
    <property type="match status" value="1"/>
</dbReference>
<comment type="subcellular location">
    <subcellularLocation>
        <location evidence="2">Nucleus</location>
    </subcellularLocation>
</comment>
<proteinExistence type="evidence at transcript level"/>
<accession>C1BNB2</accession>
<evidence type="ECO:0000313" key="18">
    <source>
        <dbReference type="EMBL" id="ACO10515.1"/>
    </source>
</evidence>
<keyword evidence="3 15" id="KW-0645">Protease</keyword>
<evidence type="ECO:0000256" key="1">
    <source>
        <dbReference type="ARBA" id="ARBA00000707"/>
    </source>
</evidence>
<keyword evidence="12" id="KW-0539">Nucleus</keyword>
<dbReference type="Gene3D" id="3.90.70.10">
    <property type="entry name" value="Cysteine proteinases"/>
    <property type="match status" value="1"/>
</dbReference>
<dbReference type="InterPro" id="IPR050185">
    <property type="entry name" value="Ub_carboxyl-term_hydrolase"/>
</dbReference>
<keyword evidence="7 15" id="KW-0378">Hydrolase</keyword>
<dbReference type="InterPro" id="IPR038765">
    <property type="entry name" value="Papain-like_cys_pep_sf"/>
</dbReference>
<dbReference type="GO" id="GO:0016579">
    <property type="term" value="P:protein deubiquitination"/>
    <property type="evidence" value="ECO:0007669"/>
    <property type="project" value="InterPro"/>
</dbReference>
<dbReference type="GO" id="GO:0005634">
    <property type="term" value="C:nucleus"/>
    <property type="evidence" value="ECO:0007669"/>
    <property type="project" value="UniProtKB-SubCell"/>
</dbReference>
<dbReference type="PROSITE" id="PS50235">
    <property type="entry name" value="USP_3"/>
    <property type="match status" value="1"/>
</dbReference>
<keyword evidence="6 15" id="KW-0833">Ubl conjugation pathway</keyword>
<evidence type="ECO:0000259" key="16">
    <source>
        <dbReference type="PROSITE" id="PS50235"/>
    </source>
</evidence>
<dbReference type="SUPFAM" id="SSF57850">
    <property type="entry name" value="RING/U-box"/>
    <property type="match status" value="1"/>
</dbReference>
<evidence type="ECO:0000256" key="15">
    <source>
        <dbReference type="RuleBase" id="RU366025"/>
    </source>
</evidence>
<keyword evidence="8 15" id="KW-0788">Thiol protease</keyword>
<keyword evidence="9" id="KW-0862">Zinc</keyword>
<dbReference type="PANTHER" id="PTHR21646">
    <property type="entry name" value="UBIQUITIN CARBOXYL-TERMINAL HYDROLASE"/>
    <property type="match status" value="1"/>
</dbReference>
<gene>
    <name evidence="18" type="primary">UBP22</name>
</gene>
<dbReference type="InterPro" id="IPR018200">
    <property type="entry name" value="USP_CS"/>
</dbReference>
<evidence type="ECO:0000256" key="3">
    <source>
        <dbReference type="ARBA" id="ARBA00022670"/>
    </source>
</evidence>
<evidence type="ECO:0000256" key="2">
    <source>
        <dbReference type="ARBA" id="ARBA00004123"/>
    </source>
</evidence>
<dbReference type="GO" id="GO:0006508">
    <property type="term" value="P:proteolysis"/>
    <property type="evidence" value="ECO:0007669"/>
    <property type="project" value="UniProtKB-KW"/>
</dbReference>
<dbReference type="AlphaFoldDB" id="C1BNB2"/>
<evidence type="ECO:0000256" key="13">
    <source>
        <dbReference type="ARBA" id="ARBA00038490"/>
    </source>
</evidence>
<dbReference type="InterPro" id="IPR028889">
    <property type="entry name" value="USP"/>
</dbReference>
<name>C1BNB2_CALRO</name>
<evidence type="ECO:0000256" key="10">
    <source>
        <dbReference type="ARBA" id="ARBA00023015"/>
    </source>
</evidence>
<dbReference type="InterPro" id="IPR001394">
    <property type="entry name" value="Peptidase_C19_UCH"/>
</dbReference>
<dbReference type="GO" id="GO:0004843">
    <property type="term" value="F:cysteine-type deubiquitinase activity"/>
    <property type="evidence" value="ECO:0007669"/>
    <property type="project" value="UniProtKB-UniRule"/>
</dbReference>
<dbReference type="PROSITE" id="PS00972">
    <property type="entry name" value="USP_1"/>
    <property type="match status" value="1"/>
</dbReference>
<dbReference type="EMBL" id="BT076091">
    <property type="protein sequence ID" value="ACO10515.1"/>
    <property type="molecule type" value="mRNA"/>
</dbReference>
<keyword evidence="5 14" id="KW-0863">Zinc-finger</keyword>
<sequence length="484" mass="55056">MGCTHFAEYKNTYGTGSYRVVHLYFVSPTGPEAREWKSKSCLCHGCQSHGPQLRACLHCIHFGCPEHYGAHAKKLSHNFSVELQYGNVFCFHCGDYIYDYDIEMISQICWTKSYHAIGLGTPFFSWSPSQEDISTLQKNKKRKGFGHQSTIGLRGLINLGNTCFMSCIIQSLIHTPLLRDYFLSDRHRCMFQGKNDCMVCEVSRLFQEFYSGSKVPLVPHVLLHMTWTHAHHLAGYEQQDAHEFFIATLDLLHRHLIHKTTVNPANCDCIVDTIFTGKLQSDVVCQNCKGVSTTIDPFWDISLDLPAATPSSSNSSSSSSSSNHVISLHNCLERFTKPEHLGSSAKIKCSNCQTYQESTKQLTMKKLPIVASFHLKRFEHSSRFHKKISTRIAFPEILDMSPFVSHIRNNSASPVNSGSYTYTLFAVINHTGNIEAGHYTSFVRQHRDRWYRCNDHQIVPADLSDVLGSEGYLLFYHKQILEYN</sequence>
<feature type="domain" description="UBP-type" evidence="17">
    <location>
        <begin position="25"/>
        <end position="119"/>
    </location>
</feature>
<dbReference type="Gene3D" id="3.30.40.10">
    <property type="entry name" value="Zinc/RING finger domain, C3HC4 (zinc finger)"/>
    <property type="match status" value="1"/>
</dbReference>
<dbReference type="SUPFAM" id="SSF54001">
    <property type="entry name" value="Cysteine proteinases"/>
    <property type="match status" value="1"/>
</dbReference>
<comment type="similarity">
    <text evidence="13">Belongs to the peptidase C19 family. UBP8 subfamily.</text>
</comment>
<protein>
    <recommendedName>
        <fullName evidence="15">Ubiquitin carboxyl-terminal hydrolase</fullName>
        <ecNumber evidence="15">3.4.19.12</ecNumber>
    </recommendedName>
</protein>
<dbReference type="InterPro" id="IPR001607">
    <property type="entry name" value="Znf_UBP"/>
</dbReference>
<evidence type="ECO:0000256" key="12">
    <source>
        <dbReference type="ARBA" id="ARBA00023242"/>
    </source>
</evidence>
<evidence type="ECO:0000256" key="6">
    <source>
        <dbReference type="ARBA" id="ARBA00022786"/>
    </source>
</evidence>
<evidence type="ECO:0000256" key="11">
    <source>
        <dbReference type="ARBA" id="ARBA00023163"/>
    </source>
</evidence>
<keyword evidence="4" id="KW-0479">Metal-binding</keyword>
<feature type="domain" description="USP" evidence="16">
    <location>
        <begin position="154"/>
        <end position="479"/>
    </location>
</feature>
<evidence type="ECO:0000256" key="4">
    <source>
        <dbReference type="ARBA" id="ARBA00022723"/>
    </source>
</evidence>
<comment type="catalytic activity">
    <reaction evidence="1 15">
        <text>Thiol-dependent hydrolysis of ester, thioester, amide, peptide and isopeptide bonds formed by the C-terminal Gly of ubiquitin (a 76-residue protein attached to proteins as an intracellular targeting signal).</text>
        <dbReference type="EC" id="3.4.19.12"/>
    </reaction>
</comment>
<evidence type="ECO:0000256" key="14">
    <source>
        <dbReference type="PROSITE-ProRule" id="PRU00502"/>
    </source>
</evidence>
<dbReference type="InterPro" id="IPR013083">
    <property type="entry name" value="Znf_RING/FYVE/PHD"/>
</dbReference>
<keyword evidence="10" id="KW-0805">Transcription regulation</keyword>
<dbReference type="Pfam" id="PF02148">
    <property type="entry name" value="zf-UBP"/>
    <property type="match status" value="1"/>
</dbReference>
<dbReference type="CDD" id="cd02660">
    <property type="entry name" value="Peptidase_C19D"/>
    <property type="match status" value="1"/>
</dbReference>
<evidence type="ECO:0000259" key="17">
    <source>
        <dbReference type="PROSITE" id="PS50271"/>
    </source>
</evidence>
<evidence type="ECO:0000256" key="7">
    <source>
        <dbReference type="ARBA" id="ARBA00022801"/>
    </source>
</evidence>
<organism evidence="18">
    <name type="scientific">Caligus rogercresseyi</name>
    <name type="common">Sea louse</name>
    <dbReference type="NCBI Taxonomy" id="217165"/>
    <lineage>
        <taxon>Eukaryota</taxon>
        <taxon>Metazoa</taxon>
        <taxon>Ecdysozoa</taxon>
        <taxon>Arthropoda</taxon>
        <taxon>Crustacea</taxon>
        <taxon>Multicrustacea</taxon>
        <taxon>Hexanauplia</taxon>
        <taxon>Copepoda</taxon>
        <taxon>Siphonostomatoida</taxon>
        <taxon>Caligidae</taxon>
        <taxon>Caligus</taxon>
    </lineage>
</organism>
<dbReference type="GO" id="GO:0008270">
    <property type="term" value="F:zinc ion binding"/>
    <property type="evidence" value="ECO:0007669"/>
    <property type="project" value="UniProtKB-KW"/>
</dbReference>
<evidence type="ECO:0000256" key="5">
    <source>
        <dbReference type="ARBA" id="ARBA00022771"/>
    </source>
</evidence>
<dbReference type="EC" id="3.4.19.12" evidence="15"/>
<evidence type="ECO:0000256" key="8">
    <source>
        <dbReference type="ARBA" id="ARBA00022807"/>
    </source>
</evidence>